<proteinExistence type="predicted"/>
<evidence type="ECO:0008006" key="5">
    <source>
        <dbReference type="Google" id="ProtNLM"/>
    </source>
</evidence>
<evidence type="ECO:0000313" key="4">
    <source>
        <dbReference type="Proteomes" id="UP000027100"/>
    </source>
</evidence>
<evidence type="ECO:0000256" key="1">
    <source>
        <dbReference type="SAM" id="MobiDB-lite"/>
    </source>
</evidence>
<dbReference type="RefSeq" id="WP_051612231.1">
    <property type="nucleotide sequence ID" value="NZ_ARYM01000003.1"/>
</dbReference>
<reference evidence="3 4" key="1">
    <citation type="journal article" date="2014" name="Antonie Van Leeuwenhoek">
        <title>Hyphomonas beringensis sp. nov. and Hyphomonas chukchiensis sp. nov., isolated from surface seawater of the Bering Sea and Chukchi Sea.</title>
        <authorList>
            <person name="Li C."/>
            <person name="Lai Q."/>
            <person name="Li G."/>
            <person name="Dong C."/>
            <person name="Wang J."/>
            <person name="Liao Y."/>
            <person name="Shao Z."/>
        </authorList>
    </citation>
    <scope>NUCLEOTIDE SEQUENCE [LARGE SCALE GENOMIC DNA]</scope>
    <source>
        <strain evidence="3 4">PS728</strain>
    </source>
</reference>
<dbReference type="Proteomes" id="UP000027100">
    <property type="component" value="Unassembled WGS sequence"/>
</dbReference>
<dbReference type="AlphaFoldDB" id="A0A062VJZ4"/>
<sequence>MKIASRLLAATGFAVVVALTASASTMAQKNQATLRALDKITGRSTDIVVKVGEPVTFGSLRVELKTCYQAPPEEVPESAAFLRIASTQPVAVETMEAVAAKDAPAAAAQNPTLFSGWMYASSPGLNALEHPVYDIWVIRCTAPEPVKLPERVTIPESVEPLYDDMPAGVTETETPPDEDIPID</sequence>
<feature type="compositionally biased region" description="Acidic residues" evidence="1">
    <location>
        <begin position="174"/>
        <end position="183"/>
    </location>
</feature>
<dbReference type="InterPro" id="IPR019225">
    <property type="entry name" value="DUF2155"/>
</dbReference>
<accession>A0A062VJZ4</accession>
<keyword evidence="4" id="KW-1185">Reference proteome</keyword>
<feature type="signal peptide" evidence="2">
    <location>
        <begin position="1"/>
        <end position="23"/>
    </location>
</feature>
<dbReference type="STRING" id="1280954.HPO_03634"/>
<dbReference type="eggNOG" id="COG4765">
    <property type="taxonomic scope" value="Bacteria"/>
</dbReference>
<evidence type="ECO:0000256" key="2">
    <source>
        <dbReference type="SAM" id="SignalP"/>
    </source>
</evidence>
<dbReference type="Pfam" id="PF09923">
    <property type="entry name" value="DUF2155"/>
    <property type="match status" value="1"/>
</dbReference>
<gene>
    <name evidence="3" type="ORF">HPO_03634</name>
</gene>
<evidence type="ECO:0000313" key="3">
    <source>
        <dbReference type="EMBL" id="KCZ99952.1"/>
    </source>
</evidence>
<comment type="caution">
    <text evidence="3">The sequence shown here is derived from an EMBL/GenBank/DDBJ whole genome shotgun (WGS) entry which is preliminary data.</text>
</comment>
<organism evidence="3 4">
    <name type="scientific">Hyphomonas polymorpha PS728</name>
    <dbReference type="NCBI Taxonomy" id="1280954"/>
    <lineage>
        <taxon>Bacteria</taxon>
        <taxon>Pseudomonadati</taxon>
        <taxon>Pseudomonadota</taxon>
        <taxon>Alphaproteobacteria</taxon>
        <taxon>Hyphomonadales</taxon>
        <taxon>Hyphomonadaceae</taxon>
        <taxon>Hyphomonas</taxon>
    </lineage>
</organism>
<dbReference type="EMBL" id="ARYM01000003">
    <property type="protein sequence ID" value="KCZ99952.1"/>
    <property type="molecule type" value="Genomic_DNA"/>
</dbReference>
<protein>
    <recommendedName>
        <fullName evidence="5">Cellulase-like protein</fullName>
    </recommendedName>
</protein>
<name>A0A062VJZ4_9PROT</name>
<feature type="region of interest" description="Disordered" evidence="1">
    <location>
        <begin position="161"/>
        <end position="183"/>
    </location>
</feature>
<feature type="chain" id="PRO_5001619839" description="Cellulase-like protein" evidence="2">
    <location>
        <begin position="24"/>
        <end position="183"/>
    </location>
</feature>
<keyword evidence="2" id="KW-0732">Signal</keyword>